<dbReference type="Gene3D" id="1.10.10.60">
    <property type="entry name" value="Homeodomain-like"/>
    <property type="match status" value="1"/>
</dbReference>
<dbReference type="PANTHER" id="PTHR32071">
    <property type="entry name" value="TRANSCRIPTIONAL REGULATORY PROTEIN"/>
    <property type="match status" value="1"/>
</dbReference>
<keyword evidence="2" id="KW-0067">ATP-binding</keyword>
<dbReference type="InterPro" id="IPR009057">
    <property type="entry name" value="Homeodomain-like_sf"/>
</dbReference>
<evidence type="ECO:0000313" key="11">
    <source>
        <dbReference type="EMBL" id="TWT93866.1"/>
    </source>
</evidence>
<dbReference type="Pfam" id="PF00158">
    <property type="entry name" value="Sigma54_activat"/>
    <property type="match status" value="1"/>
</dbReference>
<evidence type="ECO:0000256" key="2">
    <source>
        <dbReference type="ARBA" id="ARBA00022840"/>
    </source>
</evidence>
<feature type="region of interest" description="Disordered" evidence="8">
    <location>
        <begin position="242"/>
        <end position="278"/>
    </location>
</feature>
<dbReference type="InterPro" id="IPR008984">
    <property type="entry name" value="SMAD_FHA_dom_sf"/>
</dbReference>
<dbReference type="CDD" id="cd00009">
    <property type="entry name" value="AAA"/>
    <property type="match status" value="1"/>
</dbReference>
<dbReference type="Gene3D" id="2.60.200.20">
    <property type="match status" value="1"/>
</dbReference>
<evidence type="ECO:0000256" key="8">
    <source>
        <dbReference type="SAM" id="MobiDB-lite"/>
    </source>
</evidence>
<dbReference type="Pfam" id="PF25601">
    <property type="entry name" value="AAA_lid_14"/>
    <property type="match status" value="1"/>
</dbReference>
<dbReference type="SMART" id="SM00065">
    <property type="entry name" value="GAF"/>
    <property type="match status" value="1"/>
</dbReference>
<dbReference type="InterPro" id="IPR002078">
    <property type="entry name" value="Sigma_54_int"/>
</dbReference>
<keyword evidence="5" id="KW-0010">Activator</keyword>
<dbReference type="RefSeq" id="WP_231742496.1">
    <property type="nucleotide sequence ID" value="NZ_CP151726.1"/>
</dbReference>
<dbReference type="InterPro" id="IPR002197">
    <property type="entry name" value="HTH_Fis"/>
</dbReference>
<evidence type="ECO:0000256" key="7">
    <source>
        <dbReference type="SAM" id="Coils"/>
    </source>
</evidence>
<dbReference type="InterPro" id="IPR027417">
    <property type="entry name" value="P-loop_NTPase"/>
</dbReference>
<dbReference type="Pfam" id="PF00498">
    <property type="entry name" value="FHA"/>
    <property type="match status" value="1"/>
</dbReference>
<sequence>MTPSPKESSELASGITPPTEPANASPPDNAAASTTKNAYLVLRSAGRWSDVFRLSPPGDAIIGRSSASQIVVRSEKASRRHARIHWSGDSWRIEDLGSRNGTIVDSATITGDAPLKDGSTIEIAGFSIQFVRTIEGAGTGKPVAGESSQATDDQLTMEMDPSAITDRRSRSQYLYGPPVTVSGSAASAQVVAHGKLLQLAFELARAEDVNEAIEIVLDRLTENLQISTAAAYLMHAPPSATKSAAADANDSPTLTATRQNGAKSYRRPPESLISSVSSDGGEAVLARNVMGDRSLATENSHGEVDAESLILAPVRDRDGVLRGLLHLTSDGGTPLLRPEDLEFVLAVAEILAELLSGLQIRTRLDRSLKQTKRQLRQLQEQLTDKVRIVGKSEPVQKVIESIALAAPTSATVLVRGESGVGKELVAAAIHHGSQRRGGPLVCMNCAALSPSLLESELFGHEKGAFTGATDRKQGKFEAADGGTLMLDEIGEMDAEIQAKFLRVLEGHPFERVGGHVPIQVDVRVVAATNRDLRAMVAEGTFRQDLYYRLHVVEIVVPPLRQRGQDILLLANHFLKQFNLQMGRKIESITPEAAKLLLSYSWPGNIRELKNVIERAVVLNTRNSIDVHDLVLLPAMSEGQTNVFPNQPEQIEITIAELERQHIDRVLQYTEGNKSRASSILGIERSTLDRKLKRYGESS</sequence>
<evidence type="ECO:0000256" key="5">
    <source>
        <dbReference type="ARBA" id="ARBA00023159"/>
    </source>
</evidence>
<feature type="region of interest" description="Disordered" evidence="8">
    <location>
        <begin position="1"/>
        <end position="31"/>
    </location>
</feature>
<dbReference type="SMART" id="SM00382">
    <property type="entry name" value="AAA"/>
    <property type="match status" value="1"/>
</dbReference>
<gene>
    <name evidence="11" type="primary">zraR_12</name>
    <name evidence="11" type="ORF">Pla52n_56940</name>
</gene>
<evidence type="ECO:0000259" key="9">
    <source>
        <dbReference type="PROSITE" id="PS50006"/>
    </source>
</evidence>
<dbReference type="PROSITE" id="PS00688">
    <property type="entry name" value="SIGMA54_INTERACT_3"/>
    <property type="match status" value="1"/>
</dbReference>
<dbReference type="PANTHER" id="PTHR32071:SF57">
    <property type="entry name" value="C4-DICARBOXYLATE TRANSPORT TRANSCRIPTIONAL REGULATORY PROTEIN DCTD"/>
    <property type="match status" value="1"/>
</dbReference>
<dbReference type="GO" id="GO:0043565">
    <property type="term" value="F:sequence-specific DNA binding"/>
    <property type="evidence" value="ECO:0007669"/>
    <property type="project" value="InterPro"/>
</dbReference>
<dbReference type="InterPro" id="IPR003018">
    <property type="entry name" value="GAF"/>
</dbReference>
<keyword evidence="3" id="KW-0805">Transcription regulation</keyword>
<feature type="domain" description="FHA" evidence="9">
    <location>
        <begin position="60"/>
        <end position="109"/>
    </location>
</feature>
<keyword evidence="6" id="KW-0804">Transcription</keyword>
<dbReference type="InterPro" id="IPR003593">
    <property type="entry name" value="AAA+_ATPase"/>
</dbReference>
<dbReference type="CDD" id="cd00060">
    <property type="entry name" value="FHA"/>
    <property type="match status" value="1"/>
</dbReference>
<dbReference type="PROSITE" id="PS00676">
    <property type="entry name" value="SIGMA54_INTERACT_2"/>
    <property type="match status" value="1"/>
</dbReference>
<dbReference type="AlphaFoldDB" id="A0A5C6A385"/>
<organism evidence="11 12">
    <name type="scientific">Stieleria varia</name>
    <dbReference type="NCBI Taxonomy" id="2528005"/>
    <lineage>
        <taxon>Bacteria</taxon>
        <taxon>Pseudomonadati</taxon>
        <taxon>Planctomycetota</taxon>
        <taxon>Planctomycetia</taxon>
        <taxon>Pirellulales</taxon>
        <taxon>Pirellulaceae</taxon>
        <taxon>Stieleria</taxon>
    </lineage>
</organism>
<keyword evidence="1" id="KW-0547">Nucleotide-binding</keyword>
<dbReference type="EMBL" id="SJPN01000008">
    <property type="protein sequence ID" value="TWT93866.1"/>
    <property type="molecule type" value="Genomic_DNA"/>
</dbReference>
<evidence type="ECO:0000256" key="6">
    <source>
        <dbReference type="ARBA" id="ARBA00023163"/>
    </source>
</evidence>
<dbReference type="SMART" id="SM00240">
    <property type="entry name" value="FHA"/>
    <property type="match status" value="1"/>
</dbReference>
<dbReference type="SUPFAM" id="SSF52540">
    <property type="entry name" value="P-loop containing nucleoside triphosphate hydrolases"/>
    <property type="match status" value="1"/>
</dbReference>
<dbReference type="InterPro" id="IPR029016">
    <property type="entry name" value="GAF-like_dom_sf"/>
</dbReference>
<dbReference type="PRINTS" id="PR01590">
    <property type="entry name" value="HTHFIS"/>
</dbReference>
<feature type="compositionally biased region" description="Low complexity" evidence="8">
    <location>
        <begin position="21"/>
        <end position="31"/>
    </location>
</feature>
<dbReference type="PROSITE" id="PS50045">
    <property type="entry name" value="SIGMA54_INTERACT_4"/>
    <property type="match status" value="1"/>
</dbReference>
<dbReference type="InterPro" id="IPR025943">
    <property type="entry name" value="Sigma_54_int_dom_ATP-bd_2"/>
</dbReference>
<dbReference type="SUPFAM" id="SSF55781">
    <property type="entry name" value="GAF domain-like"/>
    <property type="match status" value="1"/>
</dbReference>
<reference evidence="11 12" key="1">
    <citation type="submission" date="2019-02" db="EMBL/GenBank/DDBJ databases">
        <title>Deep-cultivation of Planctomycetes and their phenomic and genomic characterization uncovers novel biology.</title>
        <authorList>
            <person name="Wiegand S."/>
            <person name="Jogler M."/>
            <person name="Boedeker C."/>
            <person name="Pinto D."/>
            <person name="Vollmers J."/>
            <person name="Rivas-Marin E."/>
            <person name="Kohn T."/>
            <person name="Peeters S.H."/>
            <person name="Heuer A."/>
            <person name="Rast P."/>
            <person name="Oberbeckmann S."/>
            <person name="Bunk B."/>
            <person name="Jeske O."/>
            <person name="Meyerdierks A."/>
            <person name="Storesund J.E."/>
            <person name="Kallscheuer N."/>
            <person name="Luecker S."/>
            <person name="Lage O.M."/>
            <person name="Pohl T."/>
            <person name="Merkel B.J."/>
            <person name="Hornburger P."/>
            <person name="Mueller R.-W."/>
            <person name="Bruemmer F."/>
            <person name="Labrenz M."/>
            <person name="Spormann A.M."/>
            <person name="Op Den Camp H."/>
            <person name="Overmann J."/>
            <person name="Amann R."/>
            <person name="Jetten M.S.M."/>
            <person name="Mascher T."/>
            <person name="Medema M.H."/>
            <person name="Devos D.P."/>
            <person name="Kaster A.-K."/>
            <person name="Ovreas L."/>
            <person name="Rohde M."/>
            <person name="Galperin M.Y."/>
            <person name="Jogler C."/>
        </authorList>
    </citation>
    <scope>NUCLEOTIDE SEQUENCE [LARGE SCALE GENOMIC DNA]</scope>
    <source>
        <strain evidence="11 12">Pla52n</strain>
    </source>
</reference>
<dbReference type="InterPro" id="IPR058031">
    <property type="entry name" value="AAA_lid_NorR"/>
</dbReference>
<dbReference type="FunFam" id="1.10.8.60:FF:000014">
    <property type="entry name" value="DNA-binding transcriptional regulator NtrC"/>
    <property type="match status" value="1"/>
</dbReference>
<feature type="coiled-coil region" evidence="7">
    <location>
        <begin position="361"/>
        <end position="388"/>
    </location>
</feature>
<dbReference type="Gene3D" id="3.40.50.300">
    <property type="entry name" value="P-loop containing nucleotide triphosphate hydrolases"/>
    <property type="match status" value="1"/>
</dbReference>
<dbReference type="GO" id="GO:0006355">
    <property type="term" value="P:regulation of DNA-templated transcription"/>
    <property type="evidence" value="ECO:0007669"/>
    <property type="project" value="InterPro"/>
</dbReference>
<evidence type="ECO:0000313" key="12">
    <source>
        <dbReference type="Proteomes" id="UP000320176"/>
    </source>
</evidence>
<dbReference type="Pfam" id="PF02954">
    <property type="entry name" value="HTH_8"/>
    <property type="match status" value="1"/>
</dbReference>
<accession>A0A5C6A385</accession>
<feature type="compositionally biased region" description="Polar residues" evidence="8">
    <location>
        <begin position="250"/>
        <end position="262"/>
    </location>
</feature>
<dbReference type="Gene3D" id="1.10.8.60">
    <property type="match status" value="1"/>
</dbReference>
<dbReference type="GO" id="GO:0005524">
    <property type="term" value="F:ATP binding"/>
    <property type="evidence" value="ECO:0007669"/>
    <property type="project" value="UniProtKB-KW"/>
</dbReference>
<evidence type="ECO:0000259" key="10">
    <source>
        <dbReference type="PROSITE" id="PS50045"/>
    </source>
</evidence>
<evidence type="ECO:0000256" key="4">
    <source>
        <dbReference type="ARBA" id="ARBA00023125"/>
    </source>
</evidence>
<name>A0A5C6A385_9BACT</name>
<dbReference type="InterPro" id="IPR025944">
    <property type="entry name" value="Sigma_54_int_dom_CS"/>
</dbReference>
<evidence type="ECO:0000256" key="1">
    <source>
        <dbReference type="ARBA" id="ARBA00022741"/>
    </source>
</evidence>
<dbReference type="FunFam" id="3.40.50.300:FF:000006">
    <property type="entry name" value="DNA-binding transcriptional regulator NtrC"/>
    <property type="match status" value="1"/>
</dbReference>
<dbReference type="SUPFAM" id="SSF49879">
    <property type="entry name" value="SMAD/FHA domain"/>
    <property type="match status" value="1"/>
</dbReference>
<dbReference type="InterPro" id="IPR025662">
    <property type="entry name" value="Sigma_54_int_dom_ATP-bd_1"/>
</dbReference>
<keyword evidence="7" id="KW-0175">Coiled coil</keyword>
<feature type="domain" description="Sigma-54 factor interaction" evidence="10">
    <location>
        <begin position="388"/>
        <end position="617"/>
    </location>
</feature>
<dbReference type="SUPFAM" id="SSF46689">
    <property type="entry name" value="Homeodomain-like"/>
    <property type="match status" value="1"/>
</dbReference>
<evidence type="ECO:0000256" key="3">
    <source>
        <dbReference type="ARBA" id="ARBA00023015"/>
    </source>
</evidence>
<protein>
    <submittedName>
        <fullName evidence="11">Transcriptional regulatory protein ZraR</fullName>
    </submittedName>
</protein>
<keyword evidence="12" id="KW-1185">Reference proteome</keyword>
<dbReference type="Proteomes" id="UP000320176">
    <property type="component" value="Unassembled WGS sequence"/>
</dbReference>
<comment type="caution">
    <text evidence="11">The sequence shown here is derived from an EMBL/GenBank/DDBJ whole genome shotgun (WGS) entry which is preliminary data.</text>
</comment>
<proteinExistence type="predicted"/>
<dbReference type="PROSITE" id="PS50006">
    <property type="entry name" value="FHA_DOMAIN"/>
    <property type="match status" value="1"/>
</dbReference>
<keyword evidence="4" id="KW-0238">DNA-binding</keyword>
<dbReference type="PROSITE" id="PS00675">
    <property type="entry name" value="SIGMA54_INTERACT_1"/>
    <property type="match status" value="1"/>
</dbReference>
<dbReference type="Gene3D" id="3.30.450.40">
    <property type="match status" value="1"/>
</dbReference>
<dbReference type="InterPro" id="IPR000253">
    <property type="entry name" value="FHA_dom"/>
</dbReference>